<dbReference type="InterPro" id="IPR006977">
    <property type="entry name" value="Yip1_dom"/>
</dbReference>
<evidence type="ECO:0000256" key="5">
    <source>
        <dbReference type="SAM" id="Phobius"/>
    </source>
</evidence>
<name>A0A1C0YDH3_9BACL</name>
<evidence type="ECO:0000256" key="4">
    <source>
        <dbReference type="ARBA" id="ARBA00023136"/>
    </source>
</evidence>
<evidence type="ECO:0000256" key="2">
    <source>
        <dbReference type="ARBA" id="ARBA00022692"/>
    </source>
</evidence>
<proteinExistence type="predicted"/>
<comment type="subcellular location">
    <subcellularLocation>
        <location evidence="1">Membrane</location>
        <topology evidence="1">Multi-pass membrane protein</topology>
    </subcellularLocation>
</comment>
<evidence type="ECO:0000256" key="1">
    <source>
        <dbReference type="ARBA" id="ARBA00004141"/>
    </source>
</evidence>
<sequence length="200" mass="21822">MNILTNVWLHPKQTVRHMIEHNLLKVAMVLVLLAGFLGTFVPIAEVDADGNLIPSTMSFVELLMTGALSSVIAFLFMFISVGIVFLVGKLFKGQGSYWDIYQATSLGMIPTMVMGVIGFVWAAFDLQAFSMVDFSSPMTIAFFAISAVLGIWSLVINVAALAEANHYSNWRAFFTLILPALLIVLVVVVLVLVVFAAFLG</sequence>
<gene>
    <name evidence="7" type="ORF">A6M13_13635</name>
</gene>
<keyword evidence="3 5" id="KW-1133">Transmembrane helix</keyword>
<feature type="transmembrane region" description="Helical" evidence="5">
    <location>
        <begin position="63"/>
        <end position="88"/>
    </location>
</feature>
<dbReference type="EMBL" id="MASJ01000015">
    <property type="protein sequence ID" value="OCS85184.1"/>
    <property type="molecule type" value="Genomic_DNA"/>
</dbReference>
<dbReference type="OrthoDB" id="2987623at2"/>
<feature type="domain" description="Yip1" evidence="6">
    <location>
        <begin position="6"/>
        <end position="190"/>
    </location>
</feature>
<evidence type="ECO:0000259" key="6">
    <source>
        <dbReference type="Pfam" id="PF04893"/>
    </source>
</evidence>
<protein>
    <recommendedName>
        <fullName evidence="6">Yip1 domain-containing protein</fullName>
    </recommendedName>
</protein>
<evidence type="ECO:0000256" key="3">
    <source>
        <dbReference type="ARBA" id="ARBA00022989"/>
    </source>
</evidence>
<keyword evidence="8" id="KW-1185">Reference proteome</keyword>
<dbReference type="Proteomes" id="UP000093199">
    <property type="component" value="Unassembled WGS sequence"/>
</dbReference>
<dbReference type="Pfam" id="PF04893">
    <property type="entry name" value="Yip1"/>
    <property type="match status" value="1"/>
</dbReference>
<organism evidence="7 8">
    <name type="scientific">Caryophanon tenue</name>
    <dbReference type="NCBI Taxonomy" id="33978"/>
    <lineage>
        <taxon>Bacteria</taxon>
        <taxon>Bacillati</taxon>
        <taxon>Bacillota</taxon>
        <taxon>Bacilli</taxon>
        <taxon>Bacillales</taxon>
        <taxon>Caryophanaceae</taxon>
        <taxon>Caryophanon</taxon>
    </lineage>
</organism>
<dbReference type="GO" id="GO:0016020">
    <property type="term" value="C:membrane"/>
    <property type="evidence" value="ECO:0007669"/>
    <property type="project" value="UniProtKB-SubCell"/>
</dbReference>
<evidence type="ECO:0000313" key="8">
    <source>
        <dbReference type="Proteomes" id="UP000093199"/>
    </source>
</evidence>
<dbReference type="RefSeq" id="WP_066545065.1">
    <property type="nucleotide sequence ID" value="NZ_MASJ01000015.1"/>
</dbReference>
<feature type="transmembrane region" description="Helical" evidence="5">
    <location>
        <begin position="100"/>
        <end position="124"/>
    </location>
</feature>
<accession>A0A1C0YDH3</accession>
<feature type="transmembrane region" description="Helical" evidence="5">
    <location>
        <begin position="173"/>
        <end position="199"/>
    </location>
</feature>
<keyword evidence="2 5" id="KW-0812">Transmembrane</keyword>
<feature type="transmembrane region" description="Helical" evidence="5">
    <location>
        <begin position="136"/>
        <end position="161"/>
    </location>
</feature>
<dbReference type="AlphaFoldDB" id="A0A1C0YDH3"/>
<reference evidence="7 8" key="1">
    <citation type="submission" date="2016-07" db="EMBL/GenBank/DDBJ databases">
        <title>Caryophanon tenue genome sequencing.</title>
        <authorList>
            <person name="Verma A."/>
            <person name="Pal Y."/>
            <person name="Krishnamurthi S."/>
        </authorList>
    </citation>
    <scope>NUCLEOTIDE SEQUENCE [LARGE SCALE GENOMIC DNA]</scope>
    <source>
        <strain evidence="7 8">DSM 14152</strain>
    </source>
</reference>
<comment type="caution">
    <text evidence="7">The sequence shown here is derived from an EMBL/GenBank/DDBJ whole genome shotgun (WGS) entry which is preliminary data.</text>
</comment>
<evidence type="ECO:0000313" key="7">
    <source>
        <dbReference type="EMBL" id="OCS85184.1"/>
    </source>
</evidence>
<feature type="transmembrane region" description="Helical" evidence="5">
    <location>
        <begin position="22"/>
        <end position="43"/>
    </location>
</feature>
<keyword evidence="4 5" id="KW-0472">Membrane</keyword>